<evidence type="ECO:0000313" key="1">
    <source>
        <dbReference type="EMBL" id="QEC70472.1"/>
    </source>
</evidence>
<protein>
    <submittedName>
        <fullName evidence="1">Peptidase M19</fullName>
    </submittedName>
</protein>
<dbReference type="PROSITE" id="PS51365">
    <property type="entry name" value="RENAL_DIPEPTIDASE_2"/>
    <property type="match status" value="1"/>
</dbReference>
<dbReference type="OrthoDB" id="9804920at2"/>
<dbReference type="Pfam" id="PF01244">
    <property type="entry name" value="Peptidase_M19"/>
    <property type="match status" value="1"/>
</dbReference>
<organism evidence="1 2">
    <name type="scientific">Arachidicoccus ginsenosidivorans</name>
    <dbReference type="NCBI Taxonomy" id="496057"/>
    <lineage>
        <taxon>Bacteria</taxon>
        <taxon>Pseudomonadati</taxon>
        <taxon>Bacteroidota</taxon>
        <taxon>Chitinophagia</taxon>
        <taxon>Chitinophagales</taxon>
        <taxon>Chitinophagaceae</taxon>
        <taxon>Arachidicoccus</taxon>
    </lineage>
</organism>
<proteinExistence type="predicted"/>
<dbReference type="SUPFAM" id="SSF51556">
    <property type="entry name" value="Metallo-dependent hydrolases"/>
    <property type="match status" value="1"/>
</dbReference>
<dbReference type="InterPro" id="IPR032466">
    <property type="entry name" value="Metal_Hydrolase"/>
</dbReference>
<dbReference type="GO" id="GO:0070573">
    <property type="term" value="F:metallodipeptidase activity"/>
    <property type="evidence" value="ECO:0007669"/>
    <property type="project" value="InterPro"/>
</dbReference>
<accession>A0A5B8VHQ1</accession>
<evidence type="ECO:0000313" key="2">
    <source>
        <dbReference type="Proteomes" id="UP000321291"/>
    </source>
</evidence>
<reference evidence="1 2" key="1">
    <citation type="journal article" date="2017" name="Int. J. Syst. Evol. Microbiol.">
        <title>Arachidicoccus ginsenosidivorans sp. nov., with ginsenoside-converting activity isolated from ginseng cultivating soil.</title>
        <authorList>
            <person name="Siddiqi M.Z."/>
            <person name="Aslam Z."/>
            <person name="Im W.T."/>
        </authorList>
    </citation>
    <scope>NUCLEOTIDE SEQUENCE [LARGE SCALE GENOMIC DNA]</scope>
    <source>
        <strain evidence="1 2">Gsoil 809</strain>
    </source>
</reference>
<dbReference type="Proteomes" id="UP000321291">
    <property type="component" value="Chromosome"/>
</dbReference>
<dbReference type="KEGG" id="agi:FSB73_00860"/>
<dbReference type="GO" id="GO:0006508">
    <property type="term" value="P:proteolysis"/>
    <property type="evidence" value="ECO:0007669"/>
    <property type="project" value="InterPro"/>
</dbReference>
<dbReference type="PANTHER" id="PTHR10443:SF12">
    <property type="entry name" value="DIPEPTIDASE"/>
    <property type="match status" value="1"/>
</dbReference>
<keyword evidence="2" id="KW-1185">Reference proteome</keyword>
<dbReference type="InterPro" id="IPR008257">
    <property type="entry name" value="Pept_M19"/>
</dbReference>
<name>A0A5B8VHQ1_9BACT</name>
<sequence length="364" mass="40453">MFTIDAHLDLAMNAMEWNRDLRLTIAQLRASEKGLCDLPDRAKGTVSFPALRSGQIGLVVATQIARFVEKGSVLPGWHSPEQAWAQTQGQLAWYREMEAAGELKAVTNLKTLDEILLLWQRSGEQQSGETLSTDHLPIGYIRSLEGADSLVTLAHLHRSYEDGLRALGPAHYGPGRYAFGTDSDAPLSKAGKDLLREMAGLDMILDVTHLCDQAFWQALELYQGPVWASHNNCRALVDHNRQFSDDMIRALIERGAVIGGALDGWMMVPGWQRGISTPEKMRLSLQSLFEHMDHICQLAGNANHIGIGSDLDGAFGKEQTAYDLEDIADLSKLPDIFEKAGYNPSDIKSIMHGNWLRFLRNCWS</sequence>
<dbReference type="PANTHER" id="PTHR10443">
    <property type="entry name" value="MICROSOMAL DIPEPTIDASE"/>
    <property type="match status" value="1"/>
</dbReference>
<dbReference type="Gene3D" id="3.20.20.140">
    <property type="entry name" value="Metal-dependent hydrolases"/>
    <property type="match status" value="1"/>
</dbReference>
<dbReference type="EMBL" id="CP042434">
    <property type="protein sequence ID" value="QEC70472.1"/>
    <property type="molecule type" value="Genomic_DNA"/>
</dbReference>
<gene>
    <name evidence="1" type="ORF">FSB73_00860</name>
</gene>
<dbReference type="RefSeq" id="WP_146779736.1">
    <property type="nucleotide sequence ID" value="NZ_CP042434.1"/>
</dbReference>
<dbReference type="AlphaFoldDB" id="A0A5B8VHQ1"/>